<dbReference type="AlphaFoldDB" id="A0A347ZW37"/>
<feature type="transmembrane region" description="Helical" evidence="1">
    <location>
        <begin position="163"/>
        <end position="181"/>
    </location>
</feature>
<dbReference type="RefSeq" id="WP_198418368.1">
    <property type="nucleotide sequence ID" value="NZ_AP018437.1"/>
</dbReference>
<keyword evidence="1" id="KW-0472">Membrane</keyword>
<evidence type="ECO:0000313" key="3">
    <source>
        <dbReference type="Proteomes" id="UP000256388"/>
    </source>
</evidence>
<comment type="caution">
    <text evidence="2">The sequence shown here is derived from an EMBL/GenBank/DDBJ whole genome shotgun (WGS) entry which is preliminary data.</text>
</comment>
<dbReference type="EMBL" id="QUMS01000003">
    <property type="protein sequence ID" value="REG07213.1"/>
    <property type="molecule type" value="Genomic_DNA"/>
</dbReference>
<name>A0A347ZW37_9CHLR</name>
<feature type="transmembrane region" description="Helical" evidence="1">
    <location>
        <begin position="12"/>
        <end position="32"/>
    </location>
</feature>
<feature type="transmembrane region" description="Helical" evidence="1">
    <location>
        <begin position="137"/>
        <end position="157"/>
    </location>
</feature>
<keyword evidence="3" id="KW-1185">Reference proteome</keyword>
<proteinExistence type="predicted"/>
<gene>
    <name evidence="2" type="ORF">DFR64_2418</name>
</gene>
<feature type="transmembrane region" description="Helical" evidence="1">
    <location>
        <begin position="112"/>
        <end position="130"/>
    </location>
</feature>
<evidence type="ECO:0000313" key="2">
    <source>
        <dbReference type="EMBL" id="REG07213.1"/>
    </source>
</evidence>
<dbReference type="Proteomes" id="UP000256388">
    <property type="component" value="Unassembled WGS sequence"/>
</dbReference>
<keyword evidence="1" id="KW-0812">Transmembrane</keyword>
<protein>
    <submittedName>
        <fullName evidence="2">Uncharacterized protein</fullName>
    </submittedName>
</protein>
<keyword evidence="1" id="KW-1133">Transmembrane helix</keyword>
<accession>A0A347ZW37</accession>
<evidence type="ECO:0000256" key="1">
    <source>
        <dbReference type="SAM" id="Phobius"/>
    </source>
</evidence>
<organism evidence="2 3">
    <name type="scientific">Pelolinea submarina</name>
    <dbReference type="NCBI Taxonomy" id="913107"/>
    <lineage>
        <taxon>Bacteria</taxon>
        <taxon>Bacillati</taxon>
        <taxon>Chloroflexota</taxon>
        <taxon>Anaerolineae</taxon>
        <taxon>Anaerolineales</taxon>
        <taxon>Anaerolineaceae</taxon>
        <taxon>Pelolinea</taxon>
    </lineage>
</organism>
<sequence>MNNSKTLDKIFALVFALLTIALVMLAMFNSAFFKWAFERHQNMISWYLRPLALIPFCYFAYKHSWSGIFGTVFFLMTSMFWFPKPDSVSPQAIQFLAVEQEYLTGVWDLPKILTSLLVPFSLAALAFAFWKRNIWSGLLVVALMAIVKGIWSLAVSGEAGKSTMGPVILGVLICPLIYLGYKKLKKTN</sequence>
<reference evidence="2 3" key="1">
    <citation type="submission" date="2018-08" db="EMBL/GenBank/DDBJ databases">
        <title>Genomic Encyclopedia of Type Strains, Phase IV (KMG-IV): sequencing the most valuable type-strain genomes for metagenomic binning, comparative biology and taxonomic classification.</title>
        <authorList>
            <person name="Goeker M."/>
        </authorList>
    </citation>
    <scope>NUCLEOTIDE SEQUENCE [LARGE SCALE GENOMIC DNA]</scope>
    <source>
        <strain evidence="2 3">DSM 23923</strain>
    </source>
</reference>